<accession>A0A9D3YIM5</accession>
<keyword evidence="2" id="KW-1185">Reference proteome</keyword>
<name>A0A9D3YIM5_DREPO</name>
<gene>
    <name evidence="1" type="ORF">DPMN_074518</name>
</gene>
<organism evidence="1 2">
    <name type="scientific">Dreissena polymorpha</name>
    <name type="common">Zebra mussel</name>
    <name type="synonym">Mytilus polymorpha</name>
    <dbReference type="NCBI Taxonomy" id="45954"/>
    <lineage>
        <taxon>Eukaryota</taxon>
        <taxon>Metazoa</taxon>
        <taxon>Spiralia</taxon>
        <taxon>Lophotrochozoa</taxon>
        <taxon>Mollusca</taxon>
        <taxon>Bivalvia</taxon>
        <taxon>Autobranchia</taxon>
        <taxon>Heteroconchia</taxon>
        <taxon>Euheterodonta</taxon>
        <taxon>Imparidentia</taxon>
        <taxon>Neoheterodontei</taxon>
        <taxon>Myida</taxon>
        <taxon>Dreissenoidea</taxon>
        <taxon>Dreissenidae</taxon>
        <taxon>Dreissena</taxon>
    </lineage>
</organism>
<proteinExistence type="predicted"/>
<protein>
    <submittedName>
        <fullName evidence="1">Uncharacterized protein</fullName>
    </submittedName>
</protein>
<dbReference type="AlphaFoldDB" id="A0A9D3YIM5"/>
<dbReference type="Proteomes" id="UP000828390">
    <property type="component" value="Unassembled WGS sequence"/>
</dbReference>
<dbReference type="EMBL" id="JAIWYP010000015">
    <property type="protein sequence ID" value="KAH3699560.1"/>
    <property type="molecule type" value="Genomic_DNA"/>
</dbReference>
<comment type="caution">
    <text evidence="1">The sequence shown here is derived from an EMBL/GenBank/DDBJ whole genome shotgun (WGS) entry which is preliminary data.</text>
</comment>
<evidence type="ECO:0000313" key="2">
    <source>
        <dbReference type="Proteomes" id="UP000828390"/>
    </source>
</evidence>
<reference evidence="1" key="2">
    <citation type="submission" date="2020-11" db="EMBL/GenBank/DDBJ databases">
        <authorList>
            <person name="McCartney M.A."/>
            <person name="Auch B."/>
            <person name="Kono T."/>
            <person name="Mallez S."/>
            <person name="Becker A."/>
            <person name="Gohl D.M."/>
            <person name="Silverstein K.A.T."/>
            <person name="Koren S."/>
            <person name="Bechman K.B."/>
            <person name="Herman A."/>
            <person name="Abrahante J.E."/>
            <person name="Garbe J."/>
        </authorList>
    </citation>
    <scope>NUCLEOTIDE SEQUENCE</scope>
    <source>
        <strain evidence="1">Duluth1</strain>
        <tissue evidence="1">Whole animal</tissue>
    </source>
</reference>
<reference evidence="1" key="1">
    <citation type="journal article" date="2019" name="bioRxiv">
        <title>The Genome of the Zebra Mussel, Dreissena polymorpha: A Resource for Invasive Species Research.</title>
        <authorList>
            <person name="McCartney M.A."/>
            <person name="Auch B."/>
            <person name="Kono T."/>
            <person name="Mallez S."/>
            <person name="Zhang Y."/>
            <person name="Obille A."/>
            <person name="Becker A."/>
            <person name="Abrahante J.E."/>
            <person name="Garbe J."/>
            <person name="Badalamenti J.P."/>
            <person name="Herman A."/>
            <person name="Mangelson H."/>
            <person name="Liachko I."/>
            <person name="Sullivan S."/>
            <person name="Sone E.D."/>
            <person name="Koren S."/>
            <person name="Silverstein K.A.T."/>
            <person name="Beckman K.B."/>
            <person name="Gohl D.M."/>
        </authorList>
    </citation>
    <scope>NUCLEOTIDE SEQUENCE</scope>
    <source>
        <strain evidence="1">Duluth1</strain>
        <tissue evidence="1">Whole animal</tissue>
    </source>
</reference>
<evidence type="ECO:0000313" key="1">
    <source>
        <dbReference type="EMBL" id="KAH3699560.1"/>
    </source>
</evidence>
<sequence length="66" mass="7113">MYLGKMDLGEGQFPMTAGQCPMTTGEADLGGLFDLAMEGMMDGEFLNSFTDLSNFFMTVSAQGLDK</sequence>